<accession>A0A9Q7E4G8</accession>
<reference evidence="2 3" key="1">
    <citation type="submission" date="2020-12" db="EMBL/GenBank/DDBJ databases">
        <title>ASc-MMNZ-VFA-070.</title>
        <authorList>
            <person name="Schryvers A."/>
            <person name="Mostafa Nazari M."/>
            <person name="Farshchi Andisi V."/>
            <person name="Timsit E."/>
            <person name="Walter Morck D."/>
        </authorList>
    </citation>
    <scope>NUCLEOTIDE SEQUENCE [LARGE SCALE GENOMIC DNA]</scope>
    <source>
        <strain evidence="2 3">ASc-MMNZ-VFA-070</strain>
    </source>
</reference>
<dbReference type="InterPro" id="IPR007074">
    <property type="entry name" value="LicD/FKTN/FKRP_NTP_transf"/>
</dbReference>
<dbReference type="GO" id="GO:0009100">
    <property type="term" value="P:glycoprotein metabolic process"/>
    <property type="evidence" value="ECO:0007669"/>
    <property type="project" value="UniProtKB-ARBA"/>
</dbReference>
<dbReference type="Proteomes" id="UP000595373">
    <property type="component" value="Chromosome"/>
</dbReference>
<protein>
    <submittedName>
        <fullName evidence="2">LicD family protein</fullName>
    </submittedName>
</protein>
<evidence type="ECO:0000259" key="1">
    <source>
        <dbReference type="Pfam" id="PF04991"/>
    </source>
</evidence>
<dbReference type="InterPro" id="IPR052942">
    <property type="entry name" value="LPS_cholinephosphotransferase"/>
</dbReference>
<gene>
    <name evidence="2" type="ORF">JFL49_08480</name>
</gene>
<sequence>MKKLSLRELQLVSLDILKYFDQLCAKNDIQYSLGGGTLIGAVRHKGFIPWDDDIGVYMQRDQYEKFVNVWKSETHAQYELSLAEDIHGMFPGEMTKIFDKNTVLIDTKGRKSGIFIDIFIYDGVPNDPAVIYKTMKKHRRLKLRFSSCRKRWYKANNESLIQSIFFRLSQYLFNKMMLNLKQFQDKYPIDEAEYIGLVLSDYGGWKKSYMPKKYFNSVVYLDFEESKFPVMNGYHEHLTMYYGDYMELPPVSEQKPQHTIEAYILD</sequence>
<dbReference type="Pfam" id="PF04991">
    <property type="entry name" value="LicD"/>
    <property type="match status" value="1"/>
</dbReference>
<dbReference type="PANTHER" id="PTHR43404:SF2">
    <property type="entry name" value="LIPOPOLYSACCHARIDE CHOLINEPHOSPHOTRANSFERASE LICD"/>
    <property type="match status" value="1"/>
</dbReference>
<dbReference type="RefSeq" id="WP_075294184.1">
    <property type="nucleotide sequence ID" value="NZ_CP018802.1"/>
</dbReference>
<proteinExistence type="predicted"/>
<dbReference type="EMBL" id="CP066558">
    <property type="protein sequence ID" value="QQF82083.1"/>
    <property type="molecule type" value="Genomic_DNA"/>
</dbReference>
<keyword evidence="3" id="KW-1185">Reference proteome</keyword>
<evidence type="ECO:0000313" key="3">
    <source>
        <dbReference type="Proteomes" id="UP000595373"/>
    </source>
</evidence>
<organism evidence="2 3">
    <name type="scientific">Histophilus somni</name>
    <name type="common">Haemophilus somnus</name>
    <dbReference type="NCBI Taxonomy" id="731"/>
    <lineage>
        <taxon>Bacteria</taxon>
        <taxon>Pseudomonadati</taxon>
        <taxon>Pseudomonadota</taxon>
        <taxon>Gammaproteobacteria</taxon>
        <taxon>Pasteurellales</taxon>
        <taxon>Pasteurellaceae</taxon>
        <taxon>Histophilus</taxon>
    </lineage>
</organism>
<dbReference type="AlphaFoldDB" id="A0A9Q7E4G8"/>
<feature type="domain" description="LicD/FKTN/FKRP nucleotidyltransferase" evidence="1">
    <location>
        <begin position="24"/>
        <end position="243"/>
    </location>
</feature>
<name>A0A9Q7E4G8_HISSO</name>
<dbReference type="PANTHER" id="PTHR43404">
    <property type="entry name" value="LIPOPOLYSACCHARIDE CHOLINEPHOSPHOTRANSFERASE LICD"/>
    <property type="match status" value="1"/>
</dbReference>
<evidence type="ECO:0000313" key="2">
    <source>
        <dbReference type="EMBL" id="QQF82083.1"/>
    </source>
</evidence>